<proteinExistence type="predicted"/>
<protein>
    <submittedName>
        <fullName evidence="1">Uncharacterized protein</fullName>
    </submittedName>
</protein>
<name>A0A438G403_VITVI</name>
<dbReference type="OrthoDB" id="10347014at2759"/>
<organism evidence="1 2">
    <name type="scientific">Vitis vinifera</name>
    <name type="common">Grape</name>
    <dbReference type="NCBI Taxonomy" id="29760"/>
    <lineage>
        <taxon>Eukaryota</taxon>
        <taxon>Viridiplantae</taxon>
        <taxon>Streptophyta</taxon>
        <taxon>Embryophyta</taxon>
        <taxon>Tracheophyta</taxon>
        <taxon>Spermatophyta</taxon>
        <taxon>Magnoliopsida</taxon>
        <taxon>eudicotyledons</taxon>
        <taxon>Gunneridae</taxon>
        <taxon>Pentapetalae</taxon>
        <taxon>rosids</taxon>
        <taxon>Vitales</taxon>
        <taxon>Vitaceae</taxon>
        <taxon>Viteae</taxon>
        <taxon>Vitis</taxon>
    </lineage>
</organism>
<dbReference type="Proteomes" id="UP000288805">
    <property type="component" value="Unassembled WGS sequence"/>
</dbReference>
<gene>
    <name evidence="1" type="ORF">CK203_063656</name>
</gene>
<sequence>MTVKYCPNLGKLPFDSKAGISNSLQKIHGAQEWWDGLEWEDQTIMQNLIPYFVPILVFAITIEV</sequence>
<dbReference type="AlphaFoldDB" id="A0A438G403"/>
<reference evidence="1 2" key="1">
    <citation type="journal article" date="2018" name="PLoS Genet.">
        <title>Population sequencing reveals clonal diversity and ancestral inbreeding in the grapevine cultivar Chardonnay.</title>
        <authorList>
            <person name="Roach M.J."/>
            <person name="Johnson D.L."/>
            <person name="Bohlmann J."/>
            <person name="van Vuuren H.J."/>
            <person name="Jones S.J."/>
            <person name="Pretorius I.S."/>
            <person name="Schmidt S.A."/>
            <person name="Borneman A.R."/>
        </authorList>
    </citation>
    <scope>NUCLEOTIDE SEQUENCE [LARGE SCALE GENOMIC DNA]</scope>
    <source>
        <strain evidence="2">cv. Chardonnay</strain>
        <tissue evidence="1">Leaf</tissue>
    </source>
</reference>
<comment type="caution">
    <text evidence="1">The sequence shown here is derived from an EMBL/GenBank/DDBJ whole genome shotgun (WGS) entry which is preliminary data.</text>
</comment>
<dbReference type="EMBL" id="QGNW01000614">
    <property type="protein sequence ID" value="RVW66932.1"/>
    <property type="molecule type" value="Genomic_DNA"/>
</dbReference>
<evidence type="ECO:0000313" key="2">
    <source>
        <dbReference type="Proteomes" id="UP000288805"/>
    </source>
</evidence>
<accession>A0A438G403</accession>
<evidence type="ECO:0000313" key="1">
    <source>
        <dbReference type="EMBL" id="RVW66932.1"/>
    </source>
</evidence>